<dbReference type="eggNOG" id="COG4968">
    <property type="taxonomic scope" value="Bacteria"/>
</dbReference>
<evidence type="ECO:0000313" key="2">
    <source>
        <dbReference type="EMBL" id="ADY73489.1"/>
    </source>
</evidence>
<evidence type="ECO:0008006" key="4">
    <source>
        <dbReference type="Google" id="ProtNLM"/>
    </source>
</evidence>
<dbReference type="PROSITE" id="PS00409">
    <property type="entry name" value="PROKAR_NTER_METHYL"/>
    <property type="match status" value="1"/>
</dbReference>
<feature type="transmembrane region" description="Helical" evidence="1">
    <location>
        <begin position="12"/>
        <end position="34"/>
    </location>
</feature>
<keyword evidence="3" id="KW-1185">Reference proteome</keyword>
<dbReference type="NCBIfam" id="TIGR02532">
    <property type="entry name" value="IV_pilin_GFxxxE"/>
    <property type="match status" value="1"/>
</dbReference>
<keyword evidence="1" id="KW-0812">Transmembrane</keyword>
<dbReference type="SUPFAM" id="SSF54523">
    <property type="entry name" value="Pili subunits"/>
    <property type="match status" value="1"/>
</dbReference>
<dbReference type="Proteomes" id="UP000007102">
    <property type="component" value="Chromosome"/>
</dbReference>
<accession>F0S3R7</accession>
<dbReference type="STRING" id="868864.Dester_0849"/>
<organism evidence="2 3">
    <name type="scientific">Desulfurobacterium thermolithotrophum (strain DSM 11699 / BSA)</name>
    <dbReference type="NCBI Taxonomy" id="868864"/>
    <lineage>
        <taxon>Bacteria</taxon>
        <taxon>Pseudomonadati</taxon>
        <taxon>Aquificota</taxon>
        <taxon>Aquificia</taxon>
        <taxon>Desulfurobacteriales</taxon>
        <taxon>Desulfurobacteriaceae</taxon>
        <taxon>Desulfurobacterium</taxon>
    </lineage>
</organism>
<name>F0S3R7_DESTD</name>
<dbReference type="OrthoDB" id="15183at2"/>
<evidence type="ECO:0000313" key="3">
    <source>
        <dbReference type="Proteomes" id="UP000007102"/>
    </source>
</evidence>
<dbReference type="EMBL" id="CP002543">
    <property type="protein sequence ID" value="ADY73489.1"/>
    <property type="molecule type" value="Genomic_DNA"/>
</dbReference>
<dbReference type="AlphaFoldDB" id="F0S3R7"/>
<dbReference type="RefSeq" id="WP_013638442.1">
    <property type="nucleotide sequence ID" value="NC_015185.1"/>
</dbReference>
<dbReference type="InterPro" id="IPR045584">
    <property type="entry name" value="Pilin-like"/>
</dbReference>
<dbReference type="InParanoid" id="F0S3R7"/>
<proteinExistence type="predicted"/>
<dbReference type="HOGENOM" id="CLU_1632748_0_0_0"/>
<keyword evidence="1" id="KW-1133">Transmembrane helix</keyword>
<protein>
    <recommendedName>
        <fullName evidence="4">Prepilin-type N-terminal cleavage/methylation domain-containing protein</fullName>
    </recommendedName>
</protein>
<dbReference type="Gene3D" id="3.30.700.10">
    <property type="entry name" value="Glycoprotein, Type 4 Pilin"/>
    <property type="match status" value="1"/>
</dbReference>
<dbReference type="Pfam" id="PF07963">
    <property type="entry name" value="N_methyl"/>
    <property type="match status" value="1"/>
</dbReference>
<keyword evidence="1" id="KW-0472">Membrane</keyword>
<reference evidence="3" key="2">
    <citation type="submission" date="2011-02" db="EMBL/GenBank/DDBJ databases">
        <title>The complete genome of Desulfurobacterium thermolithotrophum DSM 11699.</title>
        <authorList>
            <consortium name="US DOE Joint Genome Institute (JGI-PGF)"/>
            <person name="Lucas S."/>
            <person name="Copeland A."/>
            <person name="Lapidus A."/>
            <person name="Bruce D."/>
            <person name="Goodwin L."/>
            <person name="Pitluck S."/>
            <person name="Kyrpides N."/>
            <person name="Mavromatis K."/>
            <person name="Pagani I."/>
            <person name="Ivanova N."/>
            <person name="Mikhailova N."/>
            <person name="Daligault H."/>
            <person name="Detter J.C."/>
            <person name="Tapia R."/>
            <person name="Han C."/>
            <person name="Land M."/>
            <person name="Hauser L."/>
            <person name="Markowitz V."/>
            <person name="Cheng J.-F."/>
            <person name="Hugenholtz P."/>
            <person name="Woyke T."/>
            <person name="Wu D."/>
            <person name="Spring S."/>
            <person name="Brambilla E."/>
            <person name="Klenk H.-P."/>
            <person name="Eisen J.A."/>
        </authorList>
    </citation>
    <scope>NUCLEOTIDE SEQUENCE [LARGE SCALE GENOMIC DNA]</scope>
    <source>
        <strain evidence="3">DSM 11699 / BSA</strain>
    </source>
</reference>
<reference evidence="2 3" key="1">
    <citation type="journal article" date="2011" name="Stand. Genomic Sci.">
        <title>Complete genome sequence of the thermophilic sulfur-reducer Desulfurobacterium thermolithotrophum type strain (BSA(T)) from a deep-sea hydrothermal vent.</title>
        <authorList>
            <person name="Goker M."/>
            <person name="Daligault H."/>
            <person name="Mwirichia R."/>
            <person name="Lapidus A."/>
            <person name="Lucas S."/>
            <person name="Deshpande S."/>
            <person name="Pagani I."/>
            <person name="Tapia R."/>
            <person name="Cheng J.F."/>
            <person name="Goodwin L."/>
            <person name="Pitluck S."/>
            <person name="Liolios K."/>
            <person name="Ivanova N."/>
            <person name="Mavromatis K."/>
            <person name="Mikhailova N."/>
            <person name="Pati A."/>
            <person name="Chen A."/>
            <person name="Palaniappan K."/>
            <person name="Han C."/>
            <person name="Land M."/>
            <person name="Hauser L."/>
            <person name="Pan C."/>
            <person name="Brambilla E.M."/>
            <person name="Rohde M."/>
            <person name="Spring S."/>
            <person name="Sikorski J."/>
            <person name="Wirth R."/>
            <person name="Detter J.C."/>
            <person name="Woyke T."/>
            <person name="Bristow J."/>
            <person name="Eisen J.A."/>
            <person name="Markowitz V."/>
            <person name="Hugenholtz P."/>
            <person name="Kyrpides N.C."/>
            <person name="Klenk H.P."/>
        </authorList>
    </citation>
    <scope>NUCLEOTIDE SEQUENCE [LARGE SCALE GENOMIC DNA]</scope>
    <source>
        <strain evidence="3">DSM 11699 / BSA</strain>
    </source>
</reference>
<sequence length="162" mass="18878">MKIKNEGFTLIELLIVITVISILFSISIVSYRLFRINAYDNNALYDLKNLINDELSYYSINQNFIAFSTFNITSENVVKVGEFEHRYLSKNIKAVAKVYRDYANFCTKHKMGDKIYAYQSETDTIYYKKSFQGYELQDLDCPNATPNNDFPSPVWIILAQSR</sequence>
<evidence type="ECO:0000256" key="1">
    <source>
        <dbReference type="SAM" id="Phobius"/>
    </source>
</evidence>
<dbReference type="InterPro" id="IPR012902">
    <property type="entry name" value="N_methyl_site"/>
</dbReference>
<gene>
    <name evidence="2" type="ordered locus">Dester_0849</name>
</gene>
<dbReference type="KEGG" id="dte:Dester_0849"/>